<dbReference type="GO" id="GO:0003677">
    <property type="term" value="F:DNA binding"/>
    <property type="evidence" value="ECO:0007669"/>
    <property type="project" value="UniProtKB-KW"/>
</dbReference>
<dbReference type="NCBIfam" id="TIGR00229">
    <property type="entry name" value="sensory_box"/>
    <property type="match status" value="1"/>
</dbReference>
<keyword evidence="2" id="KW-0058">Aromatic hydrocarbons catabolism</keyword>
<dbReference type="EMBL" id="CP022437">
    <property type="protein sequence ID" value="ASN06838.1"/>
    <property type="molecule type" value="Genomic_DNA"/>
</dbReference>
<dbReference type="InterPro" id="IPR035965">
    <property type="entry name" value="PAS-like_dom_sf"/>
</dbReference>
<dbReference type="InterPro" id="IPR025943">
    <property type="entry name" value="Sigma_54_int_dom_ATP-bd_2"/>
</dbReference>
<dbReference type="InterPro" id="IPR009057">
    <property type="entry name" value="Homeodomain-like_sf"/>
</dbReference>
<dbReference type="CDD" id="cd00130">
    <property type="entry name" value="PAS"/>
    <property type="match status" value="1"/>
</dbReference>
<dbReference type="PROSITE" id="PS50045">
    <property type="entry name" value="SIGMA54_INTERACT_4"/>
    <property type="match status" value="1"/>
</dbReference>
<protein>
    <recommendedName>
        <fullName evidence="7">HTH-type transcriptional regulatory protein TyrR</fullName>
    </recommendedName>
</protein>
<evidence type="ECO:0000256" key="7">
    <source>
        <dbReference type="ARBA" id="ARBA00029500"/>
    </source>
</evidence>
<evidence type="ECO:0000313" key="12">
    <source>
        <dbReference type="EMBL" id="ASN06838.1"/>
    </source>
</evidence>
<evidence type="ECO:0000256" key="1">
    <source>
        <dbReference type="ARBA" id="ARBA00022741"/>
    </source>
</evidence>
<evidence type="ECO:0000256" key="8">
    <source>
        <dbReference type="SAM" id="Coils"/>
    </source>
</evidence>
<dbReference type="PROSITE" id="PS00676">
    <property type="entry name" value="SIGMA54_INTERACT_2"/>
    <property type="match status" value="1"/>
</dbReference>
<evidence type="ECO:0000259" key="11">
    <source>
        <dbReference type="PROSITE" id="PS50113"/>
    </source>
</evidence>
<dbReference type="PROSITE" id="PS50113">
    <property type="entry name" value="PAC"/>
    <property type="match status" value="1"/>
</dbReference>
<keyword evidence="5" id="KW-0238">DNA-binding</keyword>
<evidence type="ECO:0000256" key="6">
    <source>
        <dbReference type="ARBA" id="ARBA00023163"/>
    </source>
</evidence>
<dbReference type="OrthoDB" id="9771372at2"/>
<dbReference type="InterPro" id="IPR025662">
    <property type="entry name" value="Sigma_54_int_dom_ATP-bd_1"/>
</dbReference>
<dbReference type="SUPFAM" id="SSF46689">
    <property type="entry name" value="Homeodomain-like"/>
    <property type="match status" value="1"/>
</dbReference>
<dbReference type="InterPro" id="IPR025944">
    <property type="entry name" value="Sigma_54_int_dom_CS"/>
</dbReference>
<proteinExistence type="predicted"/>
<dbReference type="RefSeq" id="WP_089533834.1">
    <property type="nucleotide sequence ID" value="NZ_CP022437.1"/>
</dbReference>
<dbReference type="Gene3D" id="1.10.8.60">
    <property type="match status" value="1"/>
</dbReference>
<keyword evidence="8" id="KW-0175">Coiled coil</keyword>
<dbReference type="GO" id="GO:0006355">
    <property type="term" value="P:regulation of DNA-templated transcription"/>
    <property type="evidence" value="ECO:0007669"/>
    <property type="project" value="InterPro"/>
</dbReference>
<keyword evidence="3" id="KW-0067">ATP-binding</keyword>
<dbReference type="Pfam" id="PF25601">
    <property type="entry name" value="AAA_lid_14"/>
    <property type="match status" value="1"/>
</dbReference>
<dbReference type="InterPro" id="IPR000014">
    <property type="entry name" value="PAS"/>
</dbReference>
<dbReference type="Pfam" id="PF00158">
    <property type="entry name" value="Sigma54_activat"/>
    <property type="match status" value="1"/>
</dbReference>
<dbReference type="InterPro" id="IPR000700">
    <property type="entry name" value="PAS-assoc_C"/>
</dbReference>
<dbReference type="Pfam" id="PF18024">
    <property type="entry name" value="HTH_50"/>
    <property type="match status" value="1"/>
</dbReference>
<feature type="domain" description="PAS" evidence="10">
    <location>
        <begin position="106"/>
        <end position="152"/>
    </location>
</feature>
<dbReference type="PROSITE" id="PS50112">
    <property type="entry name" value="PAS"/>
    <property type="match status" value="1"/>
</dbReference>
<evidence type="ECO:0000256" key="2">
    <source>
        <dbReference type="ARBA" id="ARBA00022797"/>
    </source>
</evidence>
<dbReference type="InterPro" id="IPR003593">
    <property type="entry name" value="AAA+_ATPase"/>
</dbReference>
<dbReference type="SMART" id="SM00382">
    <property type="entry name" value="AAA"/>
    <property type="match status" value="1"/>
</dbReference>
<keyword evidence="1" id="KW-0547">Nucleotide-binding</keyword>
<dbReference type="Gene3D" id="3.30.450.20">
    <property type="entry name" value="PAS domain"/>
    <property type="match status" value="1"/>
</dbReference>
<dbReference type="SMART" id="SM00091">
    <property type="entry name" value="PAS"/>
    <property type="match status" value="1"/>
</dbReference>
<dbReference type="KEGG" id="vne:CFK40_18335"/>
<feature type="coiled-coil region" evidence="8">
    <location>
        <begin position="216"/>
        <end position="243"/>
    </location>
</feature>
<dbReference type="PROSITE" id="PS00675">
    <property type="entry name" value="SIGMA54_INTERACT_1"/>
    <property type="match status" value="1"/>
</dbReference>
<evidence type="ECO:0000313" key="13">
    <source>
        <dbReference type="Proteomes" id="UP000204391"/>
    </source>
</evidence>
<dbReference type="InterPro" id="IPR013767">
    <property type="entry name" value="PAS_fold"/>
</dbReference>
<evidence type="ECO:0000259" key="10">
    <source>
        <dbReference type="PROSITE" id="PS50112"/>
    </source>
</evidence>
<evidence type="ECO:0000256" key="4">
    <source>
        <dbReference type="ARBA" id="ARBA00023015"/>
    </source>
</evidence>
<dbReference type="Proteomes" id="UP000204391">
    <property type="component" value="Chromosome"/>
</dbReference>
<dbReference type="SUPFAM" id="SSF55785">
    <property type="entry name" value="PYP-like sensor domain (PAS domain)"/>
    <property type="match status" value="1"/>
</dbReference>
<dbReference type="SUPFAM" id="SSF52540">
    <property type="entry name" value="P-loop containing nucleoside triphosphate hydrolases"/>
    <property type="match status" value="1"/>
</dbReference>
<dbReference type="InterPro" id="IPR002078">
    <property type="entry name" value="Sigma_54_int"/>
</dbReference>
<dbReference type="InterPro" id="IPR058031">
    <property type="entry name" value="AAA_lid_NorR"/>
</dbReference>
<evidence type="ECO:0000256" key="5">
    <source>
        <dbReference type="ARBA" id="ARBA00023125"/>
    </source>
</evidence>
<keyword evidence="4" id="KW-0805">Transcription regulation</keyword>
<dbReference type="GO" id="GO:0005524">
    <property type="term" value="F:ATP binding"/>
    <property type="evidence" value="ECO:0007669"/>
    <property type="project" value="UniProtKB-KW"/>
</dbReference>
<dbReference type="CDD" id="cd00009">
    <property type="entry name" value="AAA"/>
    <property type="match status" value="1"/>
</dbReference>
<dbReference type="AlphaFoldDB" id="A0A221MGP5"/>
<dbReference type="Pfam" id="PF00989">
    <property type="entry name" value="PAS"/>
    <property type="match status" value="1"/>
</dbReference>
<gene>
    <name evidence="12" type="ORF">CFK40_18335</name>
</gene>
<dbReference type="InterPro" id="IPR027417">
    <property type="entry name" value="P-loop_NTPase"/>
</dbReference>
<evidence type="ECO:0000259" key="9">
    <source>
        <dbReference type="PROSITE" id="PS50045"/>
    </source>
</evidence>
<feature type="domain" description="Sigma-54 factor interaction" evidence="9">
    <location>
        <begin position="250"/>
        <end position="480"/>
    </location>
</feature>
<reference evidence="12 13" key="1">
    <citation type="journal article" date="2003" name="Int. J. Syst. Evol. Microbiol.">
        <title>Virgibacillus carmonensis sp. nov., Virgibacillus necropolis sp. nov. and Virgibacillus picturae sp. nov., three novel species isolated from deteriorated mural paintings, transfer of the species of the genus salibacillus to Virgibacillus, as Virgibacillus marismortui comb. nov. and Virgibacillus salexigens comb. nov., and emended description of the genus Virgibacillus.</title>
        <authorList>
            <person name="Heyrman J."/>
            <person name="Logan N.A."/>
            <person name="Busse H.J."/>
            <person name="Balcaen A."/>
            <person name="Lebbe L."/>
            <person name="Rodriguez-Diaz M."/>
            <person name="Swings J."/>
            <person name="De Vos P."/>
        </authorList>
    </citation>
    <scope>NUCLEOTIDE SEQUENCE [LARGE SCALE GENOMIC DNA]</scope>
    <source>
        <strain evidence="12 13">LMG 19488</strain>
    </source>
</reference>
<accession>A0A221MGP5</accession>
<dbReference type="PANTHER" id="PTHR32071:SF57">
    <property type="entry name" value="C4-DICARBOXYLATE TRANSPORT TRANSCRIPTIONAL REGULATORY PROTEIN DCTD"/>
    <property type="match status" value="1"/>
</dbReference>
<dbReference type="Gene3D" id="1.10.10.60">
    <property type="entry name" value="Homeodomain-like"/>
    <property type="match status" value="1"/>
</dbReference>
<dbReference type="InterPro" id="IPR030828">
    <property type="entry name" value="HTH_TyrR"/>
</dbReference>
<organism evidence="12 13">
    <name type="scientific">Virgibacillus necropolis</name>
    <dbReference type="NCBI Taxonomy" id="163877"/>
    <lineage>
        <taxon>Bacteria</taxon>
        <taxon>Bacillati</taxon>
        <taxon>Bacillota</taxon>
        <taxon>Bacilli</taxon>
        <taxon>Bacillales</taxon>
        <taxon>Bacillaceae</taxon>
        <taxon>Virgibacillus</taxon>
    </lineage>
</organism>
<evidence type="ECO:0000256" key="3">
    <source>
        <dbReference type="ARBA" id="ARBA00022840"/>
    </source>
</evidence>
<keyword evidence="13" id="KW-1185">Reference proteome</keyword>
<dbReference type="PANTHER" id="PTHR32071">
    <property type="entry name" value="TRANSCRIPTIONAL REGULATORY PROTEIN"/>
    <property type="match status" value="1"/>
</dbReference>
<dbReference type="FunFam" id="3.40.50.300:FF:000006">
    <property type="entry name" value="DNA-binding transcriptional regulator NtrC"/>
    <property type="match status" value="1"/>
</dbReference>
<feature type="domain" description="PAC" evidence="11">
    <location>
        <begin position="164"/>
        <end position="225"/>
    </location>
</feature>
<dbReference type="PROSITE" id="PS00688">
    <property type="entry name" value="SIGMA54_INTERACT_3"/>
    <property type="match status" value="1"/>
</dbReference>
<sequence length="572" mass="65523">MSNALKWLENIPLTVAVTNHDGVIKQYNSLFARLSAKTAFGINIQEFFDQWTVCENNFISAQLEGNTYALQCNEWGDQGESSFFYVVNDGVYIQQMQRNINQLSQVNEELDAIIEGSYDVIYITDGKGNTLKANSAIEKLTGFPKECFVGKNVRALVKDGYLKDSVTLKVLEQKKIVTILTVSNAGHERLTTGKPIFNEEGEIERVITNSRDFTELDEAYRELRKALELNEYYKKELEKLKSNKHRDPDVIMESANMLEVYDLAERISEVDATVLVLGETGVGKDVLARHIHRSGQRSESGKFVKINCGAIPHDLLESELFGYESGAFTGAKRTGKLGMFEIAHNGTLFLDEVGDLPLALQVKLLHVLQEKKIQRVGGTKTIDVDIRLIAATNRDLKQMVKQGEFREDLFYRLNLIPIHIPPLRERKEDILPLVYHVLRAVNTKYGMTKEFDRGIKEFFYNYEWPGNVRELSNLVERLILTVAENIVTVKHLPTEYGHQEYSEPEYDQPENDREDEYEKEMTLKEAKEIAERKILAVAIQKYSSTYEMAQQLKTSQTTIVRKLKQYKLQVHQ</sequence>
<name>A0A221MGP5_9BACI</name>
<dbReference type="Gene3D" id="3.40.50.300">
    <property type="entry name" value="P-loop containing nucleotide triphosphate hydrolases"/>
    <property type="match status" value="1"/>
</dbReference>
<keyword evidence="6" id="KW-0804">Transcription</keyword>